<dbReference type="Proteomes" id="UP000663873">
    <property type="component" value="Unassembled WGS sequence"/>
</dbReference>
<dbReference type="EMBL" id="CAJOBR010025546">
    <property type="protein sequence ID" value="CAF4966951.1"/>
    <property type="molecule type" value="Genomic_DNA"/>
</dbReference>
<dbReference type="AlphaFoldDB" id="A0A821YR61"/>
<dbReference type="EMBL" id="CAJOBP010031494">
    <property type="protein sequence ID" value="CAF4668079.1"/>
    <property type="molecule type" value="Genomic_DNA"/>
</dbReference>
<protein>
    <submittedName>
        <fullName evidence="3">Uncharacterized protein</fullName>
    </submittedName>
</protein>
<dbReference type="Proteomes" id="UP000663848">
    <property type="component" value="Unassembled WGS sequence"/>
</dbReference>
<evidence type="ECO:0000313" key="5">
    <source>
        <dbReference type="Proteomes" id="UP000663873"/>
    </source>
</evidence>
<sequence>MTEAIEMNHVAVEIQENGQNEPNDESTRHPKL</sequence>
<keyword evidence="5" id="KW-1185">Reference proteome</keyword>
<evidence type="ECO:0000313" key="2">
    <source>
        <dbReference type="EMBL" id="CAF4668079.1"/>
    </source>
</evidence>
<organism evidence="3 4">
    <name type="scientific">Rotaria socialis</name>
    <dbReference type="NCBI Taxonomy" id="392032"/>
    <lineage>
        <taxon>Eukaryota</taxon>
        <taxon>Metazoa</taxon>
        <taxon>Spiralia</taxon>
        <taxon>Gnathifera</taxon>
        <taxon>Rotifera</taxon>
        <taxon>Eurotatoria</taxon>
        <taxon>Bdelloidea</taxon>
        <taxon>Philodinida</taxon>
        <taxon>Philodinidae</taxon>
        <taxon>Rotaria</taxon>
    </lineage>
</organism>
<reference evidence="3" key="1">
    <citation type="submission" date="2021-02" db="EMBL/GenBank/DDBJ databases">
        <authorList>
            <person name="Nowell W R."/>
        </authorList>
    </citation>
    <scope>NUCLEOTIDE SEQUENCE</scope>
</reference>
<feature type="region of interest" description="Disordered" evidence="1">
    <location>
        <begin position="12"/>
        <end position="32"/>
    </location>
</feature>
<comment type="caution">
    <text evidence="3">The sequence shown here is derived from an EMBL/GenBank/DDBJ whole genome shotgun (WGS) entry which is preliminary data.</text>
</comment>
<gene>
    <name evidence="3" type="ORF">QYT958_LOCUS34828</name>
    <name evidence="2" type="ORF">UJA718_LOCUS34605</name>
</gene>
<proteinExistence type="predicted"/>
<evidence type="ECO:0000256" key="1">
    <source>
        <dbReference type="SAM" id="MobiDB-lite"/>
    </source>
</evidence>
<evidence type="ECO:0000313" key="3">
    <source>
        <dbReference type="EMBL" id="CAF4966951.1"/>
    </source>
</evidence>
<accession>A0A821YR61</accession>
<name>A0A821YR61_9BILA</name>
<evidence type="ECO:0000313" key="4">
    <source>
        <dbReference type="Proteomes" id="UP000663848"/>
    </source>
</evidence>
<feature type="non-terminal residue" evidence="3">
    <location>
        <position position="32"/>
    </location>
</feature>